<name>A0A7W8HEZ5_9BURK</name>
<organism evidence="2 3">
    <name type="scientific">Quisquiliibacterium transsilvanicum</name>
    <dbReference type="NCBI Taxonomy" id="1549638"/>
    <lineage>
        <taxon>Bacteria</taxon>
        <taxon>Pseudomonadati</taxon>
        <taxon>Pseudomonadota</taxon>
        <taxon>Betaproteobacteria</taxon>
        <taxon>Burkholderiales</taxon>
        <taxon>Burkholderiaceae</taxon>
        <taxon>Quisquiliibacterium</taxon>
    </lineage>
</organism>
<keyword evidence="3" id="KW-1185">Reference proteome</keyword>
<dbReference type="Proteomes" id="UP000532440">
    <property type="component" value="Unassembled WGS sequence"/>
</dbReference>
<dbReference type="CDD" id="cd02440">
    <property type="entry name" value="AdoMet_MTases"/>
    <property type="match status" value="1"/>
</dbReference>
<dbReference type="InterPro" id="IPR029063">
    <property type="entry name" value="SAM-dependent_MTases_sf"/>
</dbReference>
<dbReference type="GO" id="GO:0032259">
    <property type="term" value="P:methylation"/>
    <property type="evidence" value="ECO:0007669"/>
    <property type="project" value="UniProtKB-KW"/>
</dbReference>
<proteinExistence type="predicted"/>
<feature type="domain" description="Methyltransferase type 11" evidence="1">
    <location>
        <begin position="44"/>
        <end position="142"/>
    </location>
</feature>
<dbReference type="SUPFAM" id="SSF53335">
    <property type="entry name" value="S-adenosyl-L-methionine-dependent methyltransferases"/>
    <property type="match status" value="1"/>
</dbReference>
<dbReference type="GO" id="GO:0008757">
    <property type="term" value="F:S-adenosylmethionine-dependent methyltransferase activity"/>
    <property type="evidence" value="ECO:0007669"/>
    <property type="project" value="InterPro"/>
</dbReference>
<comment type="caution">
    <text evidence="2">The sequence shown here is derived from an EMBL/GenBank/DDBJ whole genome shotgun (WGS) entry which is preliminary data.</text>
</comment>
<dbReference type="Pfam" id="PF08241">
    <property type="entry name" value="Methyltransf_11"/>
    <property type="match status" value="1"/>
</dbReference>
<dbReference type="EMBL" id="JACHGB010000002">
    <property type="protein sequence ID" value="MBB5270887.1"/>
    <property type="molecule type" value="Genomic_DNA"/>
</dbReference>
<dbReference type="InterPro" id="IPR013216">
    <property type="entry name" value="Methyltransf_11"/>
</dbReference>
<dbReference type="Gene3D" id="3.40.50.150">
    <property type="entry name" value="Vaccinia Virus protein VP39"/>
    <property type="match status" value="1"/>
</dbReference>
<keyword evidence="2" id="KW-0808">Transferase</keyword>
<sequence length="555" mass="60888">MPHDPIAWYDAHAPELARTYEAIEAAHVHAWLVDLLPQAGAAALDVGAGTGRDAAWLASQGFEVVAVEPSNAMREQALALHPTASVRWVGDALPELRQVLRMGLSFDLILLSAVWMHVPEAERARAFRKLVTLLKPGGLLAITLRLGPAAEDRGMHPVSEAELERLARAHGAFVERRVQAQDRLGRGDVTWVQVAIRLPDDGTGALPLLRHVILNDDKSSTYKLALLRALGRIADGAAGYARLAGDDEVVVPLGLVGLYWIRLFKPLLAADLPQSPLHRGLERLGFVREGFRRLAGVSHLDLRVGMRFSGDRAAALHAALRDACRTIERMPARYLTYPGGGPVFGAKSSAAGRVPDAVTLDEPYLASFGDLRMPLHLWKTLQRFDAWIEPAVIAEWIRLMKSYAESQGRTISEHAAAQVLAWAEPERDVRIAREQALRTMAGAPLFCVWSGRRSLPLAMDSLKLETSFKPEVSDFELSTWRGRLRWDRGYGRASEAMQARFRSEARAGLPAIAAGRFGLDDVFAGLMVQRIRLRQEQGIPEWAPAAAAHAAGDAE</sequence>
<evidence type="ECO:0000313" key="2">
    <source>
        <dbReference type="EMBL" id="MBB5270887.1"/>
    </source>
</evidence>
<reference evidence="2 3" key="1">
    <citation type="submission" date="2020-08" db="EMBL/GenBank/DDBJ databases">
        <title>Genomic Encyclopedia of Type Strains, Phase IV (KMG-IV): sequencing the most valuable type-strain genomes for metagenomic binning, comparative biology and taxonomic classification.</title>
        <authorList>
            <person name="Goeker M."/>
        </authorList>
    </citation>
    <scope>NUCLEOTIDE SEQUENCE [LARGE SCALE GENOMIC DNA]</scope>
    <source>
        <strain evidence="2 3">DSM 29781</strain>
    </source>
</reference>
<evidence type="ECO:0000259" key="1">
    <source>
        <dbReference type="Pfam" id="PF08241"/>
    </source>
</evidence>
<dbReference type="PANTHER" id="PTHR43861">
    <property type="entry name" value="TRANS-ACONITATE 2-METHYLTRANSFERASE-RELATED"/>
    <property type="match status" value="1"/>
</dbReference>
<dbReference type="RefSeq" id="WP_183964671.1">
    <property type="nucleotide sequence ID" value="NZ_BAABEW010000010.1"/>
</dbReference>
<gene>
    <name evidence="2" type="ORF">HNQ70_000891</name>
</gene>
<keyword evidence="2" id="KW-0489">Methyltransferase</keyword>
<protein>
    <submittedName>
        <fullName evidence="2">SAM-dependent methyltransferase</fullName>
    </submittedName>
</protein>
<accession>A0A7W8HEZ5</accession>
<evidence type="ECO:0000313" key="3">
    <source>
        <dbReference type="Proteomes" id="UP000532440"/>
    </source>
</evidence>
<dbReference type="AlphaFoldDB" id="A0A7W8HEZ5"/>